<dbReference type="GO" id="GO:0003677">
    <property type="term" value="F:DNA binding"/>
    <property type="evidence" value="ECO:0007669"/>
    <property type="project" value="UniProtKB-KW"/>
</dbReference>
<evidence type="ECO:0000313" key="2">
    <source>
        <dbReference type="EMBL" id="MQT15152.1"/>
    </source>
</evidence>
<dbReference type="SUPFAM" id="SSF89447">
    <property type="entry name" value="AbrB/MazE/MraZ-like"/>
    <property type="match status" value="1"/>
</dbReference>
<dbReference type="Proteomes" id="UP000332515">
    <property type="component" value="Unassembled WGS sequence"/>
</dbReference>
<evidence type="ECO:0000259" key="1">
    <source>
        <dbReference type="SMART" id="SM00966"/>
    </source>
</evidence>
<dbReference type="EMBL" id="VWNA01000003">
    <property type="protein sequence ID" value="MQT15152.1"/>
    <property type="molecule type" value="Genomic_DNA"/>
</dbReference>
<protein>
    <submittedName>
        <fullName evidence="2">AbrB/MazE/SpoVT family DNA-binding domain-containing protein</fullName>
    </submittedName>
</protein>
<name>A0A6A7YBW0_9HYPH</name>
<accession>A0A6A7YBW0</accession>
<dbReference type="PANTHER" id="PTHR40516:SF1">
    <property type="entry name" value="ANTITOXIN CHPS-RELATED"/>
    <property type="match status" value="1"/>
</dbReference>
<proteinExistence type="predicted"/>
<dbReference type="SMART" id="SM00966">
    <property type="entry name" value="SpoVT_AbrB"/>
    <property type="match status" value="1"/>
</dbReference>
<gene>
    <name evidence="2" type="ORF">F0357_21325</name>
</gene>
<dbReference type="InterPro" id="IPR039052">
    <property type="entry name" value="Antitox_PemI-like"/>
</dbReference>
<sequence>MRVKVKKRGNSAVVPIPTAVMEAAGLRADDEVDIRADGGRVIIEKVQNFNDDLDQMLSGISSCNLHEPIDFGSPQGEEAL</sequence>
<dbReference type="InterPro" id="IPR007159">
    <property type="entry name" value="SpoVT-AbrB_dom"/>
</dbReference>
<dbReference type="Gene3D" id="2.10.260.10">
    <property type="match status" value="1"/>
</dbReference>
<keyword evidence="3" id="KW-1185">Reference proteome</keyword>
<dbReference type="PANTHER" id="PTHR40516">
    <property type="entry name" value="ANTITOXIN CHPS-RELATED"/>
    <property type="match status" value="1"/>
</dbReference>
<dbReference type="InterPro" id="IPR037914">
    <property type="entry name" value="SpoVT-AbrB_sf"/>
</dbReference>
<comment type="caution">
    <text evidence="2">The sequence shown here is derived from an EMBL/GenBank/DDBJ whole genome shotgun (WGS) entry which is preliminary data.</text>
</comment>
<dbReference type="GO" id="GO:0097351">
    <property type="term" value="F:toxin sequestering activity"/>
    <property type="evidence" value="ECO:0007669"/>
    <property type="project" value="InterPro"/>
</dbReference>
<organism evidence="2 3">
    <name type="scientific">Segnochrobactrum spirostomi</name>
    <dbReference type="NCBI Taxonomy" id="2608987"/>
    <lineage>
        <taxon>Bacteria</taxon>
        <taxon>Pseudomonadati</taxon>
        <taxon>Pseudomonadota</taxon>
        <taxon>Alphaproteobacteria</taxon>
        <taxon>Hyphomicrobiales</taxon>
        <taxon>Segnochrobactraceae</taxon>
        <taxon>Segnochrobactrum</taxon>
    </lineage>
</organism>
<feature type="domain" description="SpoVT-AbrB" evidence="1">
    <location>
        <begin position="6"/>
        <end position="51"/>
    </location>
</feature>
<keyword evidence="2" id="KW-0238">DNA-binding</keyword>
<dbReference type="Pfam" id="PF04014">
    <property type="entry name" value="MazE_antitoxin"/>
    <property type="match status" value="1"/>
</dbReference>
<dbReference type="AlphaFoldDB" id="A0A6A7YBW0"/>
<reference evidence="2 3" key="1">
    <citation type="submission" date="2019-09" db="EMBL/GenBank/DDBJ databases">
        <title>Segnochrobactrum spirostomi gen. nov., sp. nov., isolated from the ciliate Spirostomum cf. yagiui and description of a novel family, Segnochrobactraceae fam. nov. within the order Rhizobiales of the class Alphaproteobacteria.</title>
        <authorList>
            <person name="Akter S."/>
            <person name="Shazib S.U.A."/>
            <person name="Shin M.K."/>
        </authorList>
    </citation>
    <scope>NUCLEOTIDE SEQUENCE [LARGE SCALE GENOMIC DNA]</scope>
    <source>
        <strain evidence="2 3">Sp-1</strain>
    </source>
</reference>
<evidence type="ECO:0000313" key="3">
    <source>
        <dbReference type="Proteomes" id="UP000332515"/>
    </source>
</evidence>